<protein>
    <recommendedName>
        <fullName evidence="12">UvrABC system protein A</fullName>
    </recommendedName>
    <alternativeName>
        <fullName evidence="13">Excinuclease ABC subunit A</fullName>
    </alternativeName>
</protein>
<dbReference type="EMBL" id="JAFREM010000016">
    <property type="protein sequence ID" value="MBO1306630.1"/>
    <property type="molecule type" value="Genomic_DNA"/>
</dbReference>
<gene>
    <name evidence="15" type="ORF">JZO70_10675</name>
</gene>
<keyword evidence="6" id="KW-0228">DNA excision</keyword>
<dbReference type="InterPro" id="IPR003593">
    <property type="entry name" value="AAA+_ATPase"/>
</dbReference>
<evidence type="ECO:0000256" key="5">
    <source>
        <dbReference type="ARBA" id="ARBA00022763"/>
    </source>
</evidence>
<evidence type="ECO:0000313" key="16">
    <source>
        <dbReference type="Proteomes" id="UP000664601"/>
    </source>
</evidence>
<dbReference type="SUPFAM" id="SSF52540">
    <property type="entry name" value="P-loop containing nucleoside triphosphate hydrolases"/>
    <property type="match status" value="2"/>
</dbReference>
<comment type="caution">
    <text evidence="15">The sequence shown here is derived from an EMBL/GenBank/DDBJ whole genome shotgun (WGS) entry which is preliminary data.</text>
</comment>
<dbReference type="PANTHER" id="PTHR43152">
    <property type="entry name" value="UVRABC SYSTEM PROTEIN A"/>
    <property type="match status" value="1"/>
</dbReference>
<dbReference type="RefSeq" id="WP_207673555.1">
    <property type="nucleotide sequence ID" value="NZ_JAFREM010000016.1"/>
</dbReference>
<keyword evidence="16" id="KW-1185">Reference proteome</keyword>
<keyword evidence="4" id="KW-0547">Nucleotide-binding</keyword>
<comment type="subcellular location">
    <subcellularLocation>
        <location evidence="1">Cytoplasm</location>
    </subcellularLocation>
</comment>
<evidence type="ECO:0000313" key="15">
    <source>
        <dbReference type="EMBL" id="MBO1306630.1"/>
    </source>
</evidence>
<accession>A0ABS3LC26</accession>
<evidence type="ECO:0000259" key="14">
    <source>
        <dbReference type="PROSITE" id="PS50893"/>
    </source>
</evidence>
<sequence length="751" mass="83888">MKPLILKEVAHNNLKDISLEITKNQLVVFTGVSGSGKSSLVFDTIAAEAQRQMNANYPAFVRNRMPKYRKPKVSRIENLNPAIVIDQTPLGGNQRSTVGTITEIYSLLRLLFSRVGTPRMPSAGHFSFNNPQGMCPKCSGLGYVNQVDFDKIVDVEKSWQEGAMLDTKYAIGSWYWKQYNQADFFDSRIPLKDLTEAQWNQLMYGHPEKAAEPVNPKLEGIYRNYERILMKRDLSAYGKHYEKRQQDLLIQGLCPDCQGKRLNPESLSVKVAERSIADCVQMDMGQLLDYLLSLEFPEISDVIEELRRQVQRLIDIGLDYLHLDRQTPTLSGGEAQRVKLVKHMGSSLNGMFYIFDEPSTGMHARDVSRINQLLLDLRDKENTVFVVEHDPDVIAVADEIIDIGPLAGKGGGEVVFRGSYQGLLASDSLTGQEILQAPPINQQPRPWQEKLTIKNASLHNLKNVTVDIPKHILTVVTGVAGSGKSTLITKVLPQQFPEELSLINQSPINATPRATPATFMGIYDEIRRLFARENQVDVGMFSFNSKGACPNCQGKGETTVELVFMDPVVNECELCKGKRFSAEAVSYTYHDQTILDVLEMTPVEAQDFFQKRGSKRMREKLQSLIDTGLTYLPIGRSLTTLSGGERQRLKLAKAINQKEAIFVLDEPTTGLHLSDIRSLNELFQRMVNKGNTLIIIEHHSEIIKQADWIIDIGPDGGIKGGEVVFSGTPEDLLASGTTTGEYLKKSLANGK</sequence>
<evidence type="ECO:0000256" key="9">
    <source>
        <dbReference type="ARBA" id="ARBA00023125"/>
    </source>
</evidence>
<dbReference type="CDD" id="cd03270">
    <property type="entry name" value="ABC_UvrA_I"/>
    <property type="match status" value="1"/>
</dbReference>
<evidence type="ECO:0000256" key="12">
    <source>
        <dbReference type="ARBA" id="ARBA00039316"/>
    </source>
</evidence>
<dbReference type="SMART" id="SM00382">
    <property type="entry name" value="AAA"/>
    <property type="match status" value="2"/>
</dbReference>
<dbReference type="PANTHER" id="PTHR43152:SF3">
    <property type="entry name" value="UVRABC SYSTEM PROTEIN A"/>
    <property type="match status" value="1"/>
</dbReference>
<dbReference type="PROSITE" id="PS00211">
    <property type="entry name" value="ABC_TRANSPORTER_1"/>
    <property type="match status" value="1"/>
</dbReference>
<dbReference type="Gene3D" id="1.20.1580.10">
    <property type="entry name" value="ABC transporter ATPase like domain"/>
    <property type="match status" value="2"/>
</dbReference>
<dbReference type="Pfam" id="PF00005">
    <property type="entry name" value="ABC_tran"/>
    <property type="match status" value="1"/>
</dbReference>
<dbReference type="InterPro" id="IPR017871">
    <property type="entry name" value="ABC_transporter-like_CS"/>
</dbReference>
<dbReference type="Gene3D" id="3.40.50.300">
    <property type="entry name" value="P-loop containing nucleotide triphosphate hydrolases"/>
    <property type="match status" value="2"/>
</dbReference>
<dbReference type="InterPro" id="IPR003439">
    <property type="entry name" value="ABC_transporter-like_ATP-bd"/>
</dbReference>
<evidence type="ECO:0000256" key="3">
    <source>
        <dbReference type="ARBA" id="ARBA00022737"/>
    </source>
</evidence>
<evidence type="ECO:0000256" key="7">
    <source>
        <dbReference type="ARBA" id="ARBA00022840"/>
    </source>
</evidence>
<dbReference type="Gene3D" id="1.10.8.280">
    <property type="entry name" value="ABC transporter ATPase domain-like"/>
    <property type="match status" value="1"/>
</dbReference>
<comment type="similarity">
    <text evidence="11">Belongs to the ABC transporter superfamily. UvrA family.</text>
</comment>
<evidence type="ECO:0000256" key="2">
    <source>
        <dbReference type="ARBA" id="ARBA00022490"/>
    </source>
</evidence>
<keyword evidence="7" id="KW-0067">ATP-binding</keyword>
<evidence type="ECO:0000256" key="4">
    <source>
        <dbReference type="ARBA" id="ARBA00022741"/>
    </source>
</evidence>
<feature type="domain" description="ABC transporter" evidence="14">
    <location>
        <begin position="435"/>
        <end position="745"/>
    </location>
</feature>
<keyword evidence="10" id="KW-0234">DNA repair</keyword>
<keyword evidence="9" id="KW-0238">DNA-binding</keyword>
<evidence type="ECO:0000256" key="1">
    <source>
        <dbReference type="ARBA" id="ARBA00004496"/>
    </source>
</evidence>
<dbReference type="PROSITE" id="PS50893">
    <property type="entry name" value="ABC_TRANSPORTER_2"/>
    <property type="match status" value="1"/>
</dbReference>
<proteinExistence type="inferred from homology"/>
<organism evidence="15 16">
    <name type="scientific">Candidatus Enterococcus moelleringii</name>
    <dbReference type="NCBI Taxonomy" id="2815325"/>
    <lineage>
        <taxon>Bacteria</taxon>
        <taxon>Bacillati</taxon>
        <taxon>Bacillota</taxon>
        <taxon>Bacilli</taxon>
        <taxon>Lactobacillales</taxon>
        <taxon>Enterococcaceae</taxon>
        <taxon>Enterococcus</taxon>
    </lineage>
</organism>
<keyword evidence="8" id="KW-0267">Excision nuclease</keyword>
<evidence type="ECO:0000256" key="10">
    <source>
        <dbReference type="ARBA" id="ARBA00023204"/>
    </source>
</evidence>
<evidence type="ECO:0000256" key="6">
    <source>
        <dbReference type="ARBA" id="ARBA00022769"/>
    </source>
</evidence>
<keyword evidence="5" id="KW-0227">DNA damage</keyword>
<dbReference type="Proteomes" id="UP000664601">
    <property type="component" value="Unassembled WGS sequence"/>
</dbReference>
<evidence type="ECO:0000256" key="8">
    <source>
        <dbReference type="ARBA" id="ARBA00022881"/>
    </source>
</evidence>
<dbReference type="InterPro" id="IPR027417">
    <property type="entry name" value="P-loop_NTPase"/>
</dbReference>
<name>A0ABS3LC26_9ENTE</name>
<evidence type="ECO:0000256" key="13">
    <source>
        <dbReference type="ARBA" id="ARBA00042156"/>
    </source>
</evidence>
<keyword evidence="2" id="KW-0963">Cytoplasm</keyword>
<keyword evidence="3" id="KW-0677">Repeat</keyword>
<evidence type="ECO:0000256" key="11">
    <source>
        <dbReference type="ARBA" id="ARBA00038000"/>
    </source>
</evidence>
<reference evidence="15 16" key="1">
    <citation type="submission" date="2021-03" db="EMBL/GenBank/DDBJ databases">
        <title>Enterococcal diversity collection.</title>
        <authorList>
            <person name="Gilmore M.S."/>
            <person name="Schwartzman J."/>
            <person name="Van Tyne D."/>
            <person name="Martin M."/>
            <person name="Earl A.M."/>
            <person name="Manson A.L."/>
            <person name="Straub T."/>
            <person name="Salamzade R."/>
            <person name="Saavedra J."/>
            <person name="Lebreton F."/>
            <person name="Prichula J."/>
            <person name="Schaufler K."/>
            <person name="Gaca A."/>
            <person name="Sgardioli B."/>
            <person name="Wagenaar J."/>
            <person name="Strong T."/>
        </authorList>
    </citation>
    <scope>NUCLEOTIDE SEQUENCE [LARGE SCALE GENOMIC DNA]</scope>
    <source>
        <strain evidence="15 16">669A</strain>
    </source>
</reference>